<accession>A0A9X4AN73</accession>
<dbReference type="EC" id="2.3.1.266" evidence="5"/>
<dbReference type="CDD" id="cd04301">
    <property type="entry name" value="NAT_SF"/>
    <property type="match status" value="1"/>
</dbReference>
<keyword evidence="2 5" id="KW-0963">Cytoplasm</keyword>
<proteinExistence type="inferred from homology"/>
<dbReference type="AlphaFoldDB" id="A0A9X4AN73"/>
<comment type="catalytic activity">
    <reaction evidence="5">
        <text>N-terminal L-alanyl-[ribosomal protein bS18] + acetyl-CoA = N-terminal N(alpha)-acetyl-L-alanyl-[ribosomal protein bS18] + CoA + H(+)</text>
        <dbReference type="Rhea" id="RHEA:43756"/>
        <dbReference type="Rhea" id="RHEA-COMP:10676"/>
        <dbReference type="Rhea" id="RHEA-COMP:10677"/>
        <dbReference type="ChEBI" id="CHEBI:15378"/>
        <dbReference type="ChEBI" id="CHEBI:57287"/>
        <dbReference type="ChEBI" id="CHEBI:57288"/>
        <dbReference type="ChEBI" id="CHEBI:64718"/>
        <dbReference type="ChEBI" id="CHEBI:83683"/>
        <dbReference type="EC" id="2.3.1.266"/>
    </reaction>
</comment>
<dbReference type="InterPro" id="IPR016181">
    <property type="entry name" value="Acyl_CoA_acyltransferase"/>
</dbReference>
<dbReference type="Proteomes" id="UP001145050">
    <property type="component" value="Unassembled WGS sequence"/>
</dbReference>
<evidence type="ECO:0000256" key="3">
    <source>
        <dbReference type="ARBA" id="ARBA00022679"/>
    </source>
</evidence>
<evidence type="ECO:0000313" key="8">
    <source>
        <dbReference type="Proteomes" id="UP001145050"/>
    </source>
</evidence>
<name>A0A9X4AN73_9BACI</name>
<dbReference type="GO" id="GO:0008999">
    <property type="term" value="F:protein-N-terminal-alanine acetyltransferase activity"/>
    <property type="evidence" value="ECO:0007669"/>
    <property type="project" value="UniProtKB-EC"/>
</dbReference>
<evidence type="ECO:0000313" key="7">
    <source>
        <dbReference type="EMBL" id="MDC3426217.1"/>
    </source>
</evidence>
<gene>
    <name evidence="7" type="primary">rimI</name>
    <name evidence="7" type="ORF">NC797_17115</name>
</gene>
<keyword evidence="7" id="KW-0689">Ribosomal protein</keyword>
<dbReference type="InterPro" id="IPR050680">
    <property type="entry name" value="YpeA/RimI_acetyltransf"/>
</dbReference>
<reference evidence="7" key="1">
    <citation type="submission" date="2022-06" db="EMBL/GenBank/DDBJ databases">
        <title>Aquibacillus sp. a new bacterium isolated from soil saline samples.</title>
        <authorList>
            <person name="Galisteo C."/>
            <person name="De La Haba R."/>
            <person name="Sanchez-Porro C."/>
            <person name="Ventosa A."/>
        </authorList>
    </citation>
    <scope>NUCLEOTIDE SEQUENCE</scope>
    <source>
        <strain evidence="7">3ASR75-11</strain>
    </source>
</reference>
<feature type="domain" description="N-acetyltransferase" evidence="6">
    <location>
        <begin position="4"/>
        <end position="148"/>
    </location>
</feature>
<dbReference type="GO" id="GO:0005840">
    <property type="term" value="C:ribosome"/>
    <property type="evidence" value="ECO:0007669"/>
    <property type="project" value="UniProtKB-KW"/>
</dbReference>
<evidence type="ECO:0000256" key="1">
    <source>
        <dbReference type="ARBA" id="ARBA00005395"/>
    </source>
</evidence>
<dbReference type="GO" id="GO:0005737">
    <property type="term" value="C:cytoplasm"/>
    <property type="evidence" value="ECO:0007669"/>
    <property type="project" value="UniProtKB-SubCell"/>
</dbReference>
<keyword evidence="3 7" id="KW-0808">Transferase</keyword>
<keyword evidence="4 7" id="KW-0012">Acyltransferase</keyword>
<dbReference type="InterPro" id="IPR000182">
    <property type="entry name" value="GNAT_dom"/>
</dbReference>
<comment type="subcellular location">
    <subcellularLocation>
        <location evidence="5">Cytoplasm</location>
    </subcellularLocation>
</comment>
<keyword evidence="7" id="KW-0687">Ribonucleoprotein</keyword>
<dbReference type="RefSeq" id="WP_272438042.1">
    <property type="nucleotide sequence ID" value="NZ_JAMQKB010000035.1"/>
</dbReference>
<protein>
    <recommendedName>
        <fullName evidence="5">[Ribosomal protein bS18]-alanine N-acetyltransferase</fullName>
        <ecNumber evidence="5">2.3.1.266</ecNumber>
    </recommendedName>
</protein>
<dbReference type="NCBIfam" id="TIGR01575">
    <property type="entry name" value="rimI"/>
    <property type="match status" value="1"/>
</dbReference>
<organism evidence="7 8">
    <name type="scientific">Terrihalobacillus insolitus</name>
    <dbReference type="NCBI Taxonomy" id="2950438"/>
    <lineage>
        <taxon>Bacteria</taxon>
        <taxon>Bacillati</taxon>
        <taxon>Bacillota</taxon>
        <taxon>Bacilli</taxon>
        <taxon>Bacillales</taxon>
        <taxon>Bacillaceae</taxon>
        <taxon>Terrihalobacillus</taxon>
    </lineage>
</organism>
<dbReference type="Gene3D" id="3.40.630.30">
    <property type="match status" value="1"/>
</dbReference>
<dbReference type="SUPFAM" id="SSF55729">
    <property type="entry name" value="Acyl-CoA N-acyltransferases (Nat)"/>
    <property type="match status" value="1"/>
</dbReference>
<dbReference type="InterPro" id="IPR006464">
    <property type="entry name" value="AcTrfase_RimI/Ard1"/>
</dbReference>
<dbReference type="Pfam" id="PF00583">
    <property type="entry name" value="Acetyltransf_1"/>
    <property type="match status" value="1"/>
</dbReference>
<dbReference type="PROSITE" id="PS51186">
    <property type="entry name" value="GNAT"/>
    <property type="match status" value="1"/>
</dbReference>
<dbReference type="PANTHER" id="PTHR43420">
    <property type="entry name" value="ACETYLTRANSFERASE"/>
    <property type="match status" value="1"/>
</dbReference>
<comment type="similarity">
    <text evidence="1 5">Belongs to the acetyltransferase family. RimI subfamily.</text>
</comment>
<sequence>MPTIRIRKMTMNDLEQVLKLEIASFAKPWTKDIFYNEIQRNQFATYYVLETEKKIIGYCGLWMIIDEAQITNIAIYPAYRGKKFGQMLFQYVLNQAKIQGANKLSLEVRVSNEAAKSMYKKFGLVPGGMRKNYYTDNNEDAIVMWVEL</sequence>
<evidence type="ECO:0000256" key="5">
    <source>
        <dbReference type="RuleBase" id="RU363094"/>
    </source>
</evidence>
<evidence type="ECO:0000256" key="2">
    <source>
        <dbReference type="ARBA" id="ARBA00022490"/>
    </source>
</evidence>
<keyword evidence="8" id="KW-1185">Reference proteome</keyword>
<comment type="caution">
    <text evidence="7">The sequence shown here is derived from an EMBL/GenBank/DDBJ whole genome shotgun (WGS) entry which is preliminary data.</text>
</comment>
<evidence type="ECO:0000259" key="6">
    <source>
        <dbReference type="PROSITE" id="PS51186"/>
    </source>
</evidence>
<dbReference type="PANTHER" id="PTHR43420:SF44">
    <property type="entry name" value="ACETYLTRANSFERASE YPEA"/>
    <property type="match status" value="1"/>
</dbReference>
<evidence type="ECO:0000256" key="4">
    <source>
        <dbReference type="ARBA" id="ARBA00023315"/>
    </source>
</evidence>
<dbReference type="EMBL" id="JAMQKB010000035">
    <property type="protein sequence ID" value="MDC3426217.1"/>
    <property type="molecule type" value="Genomic_DNA"/>
</dbReference>
<comment type="function">
    <text evidence="5">Acetylates the N-terminal alanine of ribosomal protein bS18.</text>
</comment>